<evidence type="ECO:0000313" key="2">
    <source>
        <dbReference type="Proteomes" id="UP001497700"/>
    </source>
</evidence>
<gene>
    <name evidence="1" type="ORF">F4820DRAFT_409271</name>
</gene>
<reference evidence="1 2" key="1">
    <citation type="journal article" date="2022" name="New Phytol.">
        <title>Ecological generalism drives hyperdiversity of secondary metabolite gene clusters in xylarialean endophytes.</title>
        <authorList>
            <person name="Franco M.E.E."/>
            <person name="Wisecaver J.H."/>
            <person name="Arnold A.E."/>
            <person name="Ju Y.M."/>
            <person name="Slot J.C."/>
            <person name="Ahrendt S."/>
            <person name="Moore L.P."/>
            <person name="Eastman K.E."/>
            <person name="Scott K."/>
            <person name="Konkel Z."/>
            <person name="Mondo S.J."/>
            <person name="Kuo A."/>
            <person name="Hayes R.D."/>
            <person name="Haridas S."/>
            <person name="Andreopoulos B."/>
            <person name="Riley R."/>
            <person name="LaButti K."/>
            <person name="Pangilinan J."/>
            <person name="Lipzen A."/>
            <person name="Amirebrahimi M."/>
            <person name="Yan J."/>
            <person name="Adam C."/>
            <person name="Keymanesh K."/>
            <person name="Ng V."/>
            <person name="Louie K."/>
            <person name="Northen T."/>
            <person name="Drula E."/>
            <person name="Henrissat B."/>
            <person name="Hsieh H.M."/>
            <person name="Youens-Clark K."/>
            <person name="Lutzoni F."/>
            <person name="Miadlikowska J."/>
            <person name="Eastwood D.C."/>
            <person name="Hamelin R.C."/>
            <person name="Grigoriev I.V."/>
            <person name="U'Ren J.M."/>
        </authorList>
    </citation>
    <scope>NUCLEOTIDE SEQUENCE [LARGE SCALE GENOMIC DNA]</scope>
    <source>
        <strain evidence="1 2">CBS 119005</strain>
    </source>
</reference>
<name>A0ACB9ZAW6_9PEZI</name>
<accession>A0ACB9ZAW6</accession>
<organism evidence="1 2">
    <name type="scientific">Hypoxylon rubiginosum</name>
    <dbReference type="NCBI Taxonomy" id="110542"/>
    <lineage>
        <taxon>Eukaryota</taxon>
        <taxon>Fungi</taxon>
        <taxon>Dikarya</taxon>
        <taxon>Ascomycota</taxon>
        <taxon>Pezizomycotina</taxon>
        <taxon>Sordariomycetes</taxon>
        <taxon>Xylariomycetidae</taxon>
        <taxon>Xylariales</taxon>
        <taxon>Hypoxylaceae</taxon>
        <taxon>Hypoxylon</taxon>
    </lineage>
</organism>
<dbReference type="EMBL" id="MU393436">
    <property type="protein sequence ID" value="KAI4868683.1"/>
    <property type="molecule type" value="Genomic_DNA"/>
</dbReference>
<dbReference type="Proteomes" id="UP001497700">
    <property type="component" value="Unassembled WGS sequence"/>
</dbReference>
<evidence type="ECO:0000313" key="1">
    <source>
        <dbReference type="EMBL" id="KAI4868683.1"/>
    </source>
</evidence>
<sequence length="235" mass="26225">MIRKANSPIFNLLFSSAIRKRMMGSQPSSPLHFGPFEVTSQVFFTTPYSFALVNLKPLLPGHVLVCPKKPHKRLTELTAPELTDLFQAVQVVQRLLAKYYFSHSWFEKNGHDTATADGTPTAGSFNIAIQDGQEAGQTVAHLHVHVIPRIRGETAKEEAGPGDQIYEWMAAEDGNVGGALWDREIKKLRPQLGNRPEPGGGFPSIEDSERHPRTAEVMEAEAEEYRGVLKQMYEE</sequence>
<keyword evidence="2" id="KW-1185">Reference proteome</keyword>
<comment type="caution">
    <text evidence="1">The sequence shown here is derived from an EMBL/GenBank/DDBJ whole genome shotgun (WGS) entry which is preliminary data.</text>
</comment>
<proteinExistence type="predicted"/>
<protein>
    <submittedName>
        <fullName evidence="1">HIT-like protein</fullName>
    </submittedName>
</protein>